<protein>
    <recommendedName>
        <fullName evidence="3">Class I SAM-dependent methyltransferase</fullName>
    </recommendedName>
</protein>
<dbReference type="PANTHER" id="PTHR43861">
    <property type="entry name" value="TRANS-ACONITATE 2-METHYLTRANSFERASE-RELATED"/>
    <property type="match status" value="1"/>
</dbReference>
<evidence type="ECO:0000313" key="1">
    <source>
        <dbReference type="EMBL" id="KXN98396.1"/>
    </source>
</evidence>
<evidence type="ECO:0008006" key="3">
    <source>
        <dbReference type="Google" id="ProtNLM"/>
    </source>
</evidence>
<accession>A0A137RFX4</accession>
<proteinExistence type="predicted"/>
<sequence>MGNTCRICGNSEENETFTAKEMMYGLRETFEYFQCSSCGCLQIVEFPADMGKYYPGDYYSFDTYDGKKFTGTKGAIKKKQYEAAVLGGPVYQNTLGKILGKKEYAIFIGLNVNKETRILDVGCGNGRNFLYPLAEVGFKNVMGCDPYLKETIKYENGLTIKKSSVYDMDGSYDIITYHHAFEHLPDPLENLQKVHELLAVDGVCIIRIPTVSSYAWEHYGVNWVQLDAPRHFFLHSKKSMQLLADKTNFELYKIEYDSTHFQFTGSEKYIKDIPLSAPKEKGFSKSLKRKAENFKYGQKAKQLNKEERGDQAAFYLRRN</sequence>
<dbReference type="CDD" id="cd02440">
    <property type="entry name" value="AdoMet_MTases"/>
    <property type="match status" value="1"/>
</dbReference>
<dbReference type="SUPFAM" id="SSF53335">
    <property type="entry name" value="S-adenosyl-L-methionine-dependent methyltransferases"/>
    <property type="match status" value="1"/>
</dbReference>
<reference evidence="1 2" key="2">
    <citation type="journal article" date="2016" name="Int. J. Syst. Evol. Microbiol.">
        <title>Vitellibacter aquimaris sp. nov., a marine bacterium isolated from seawater.</title>
        <authorList>
            <person name="Thevarajoo S."/>
            <person name="Selvaratnam C."/>
            <person name="Goh K.M."/>
            <person name="Hong K.W."/>
            <person name="Chan X.Y."/>
            <person name="Chan K.G."/>
            <person name="Chong C.S."/>
        </authorList>
    </citation>
    <scope>NUCLEOTIDE SEQUENCE [LARGE SCALE GENOMIC DNA]</scope>
    <source>
        <strain evidence="1 2">D-24</strain>
    </source>
</reference>
<dbReference type="PATRIC" id="fig|1548749.3.peg.2438"/>
<evidence type="ECO:0000313" key="2">
    <source>
        <dbReference type="Proteomes" id="UP000070138"/>
    </source>
</evidence>
<gene>
    <name evidence="1" type="ORF">LS48_11645</name>
</gene>
<comment type="caution">
    <text evidence="1">The sequence shown here is derived from an EMBL/GenBank/DDBJ whole genome shotgun (WGS) entry which is preliminary data.</text>
</comment>
<dbReference type="InterPro" id="IPR029063">
    <property type="entry name" value="SAM-dependent_MTases_sf"/>
</dbReference>
<name>A0A137RFX4_9FLAO</name>
<dbReference type="OrthoDB" id="9791837at2"/>
<dbReference type="RefSeq" id="WP_062622689.1">
    <property type="nucleotide sequence ID" value="NZ_JRWG01000007.1"/>
</dbReference>
<dbReference type="AlphaFoldDB" id="A0A137RFX4"/>
<dbReference type="Proteomes" id="UP000070138">
    <property type="component" value="Unassembled WGS sequence"/>
</dbReference>
<keyword evidence="2" id="KW-1185">Reference proteome</keyword>
<organism evidence="1 2">
    <name type="scientific">Aequorivita aquimaris</name>
    <dbReference type="NCBI Taxonomy" id="1548749"/>
    <lineage>
        <taxon>Bacteria</taxon>
        <taxon>Pseudomonadati</taxon>
        <taxon>Bacteroidota</taxon>
        <taxon>Flavobacteriia</taxon>
        <taxon>Flavobacteriales</taxon>
        <taxon>Flavobacteriaceae</taxon>
        <taxon>Aequorivita</taxon>
    </lineage>
</organism>
<dbReference type="STRING" id="1548749.LS48_11645"/>
<dbReference type="EMBL" id="JRWG01000007">
    <property type="protein sequence ID" value="KXN98396.1"/>
    <property type="molecule type" value="Genomic_DNA"/>
</dbReference>
<dbReference type="Pfam" id="PF13489">
    <property type="entry name" value="Methyltransf_23"/>
    <property type="match status" value="1"/>
</dbReference>
<dbReference type="Gene3D" id="3.40.50.150">
    <property type="entry name" value="Vaccinia Virus protein VP39"/>
    <property type="match status" value="1"/>
</dbReference>
<reference evidence="2" key="1">
    <citation type="submission" date="2014-10" db="EMBL/GenBank/DDBJ databases">
        <title>Genome sequencing of Vitellibacter sp. D-24.</title>
        <authorList>
            <person name="Thevarajoo S."/>
            <person name="Selvaratnam C."/>
            <person name="Goh K.M."/>
            <person name="Chong C.S."/>
        </authorList>
    </citation>
    <scope>NUCLEOTIDE SEQUENCE [LARGE SCALE GENOMIC DNA]</scope>
    <source>
        <strain evidence="2">D-24</strain>
    </source>
</reference>